<evidence type="ECO:0000256" key="2">
    <source>
        <dbReference type="ARBA" id="ARBA00023239"/>
    </source>
</evidence>
<dbReference type="EMBL" id="BAAACW010000036">
    <property type="protein sequence ID" value="GAA0355390.1"/>
    <property type="molecule type" value="Genomic_DNA"/>
</dbReference>
<accession>A0ABN0X5A6</accession>
<keyword evidence="1" id="KW-0479">Metal-binding</keyword>
<dbReference type="SMART" id="SM01007">
    <property type="entry name" value="Aldolase_II"/>
    <property type="match status" value="1"/>
</dbReference>
<comment type="caution">
    <text evidence="4">The sequence shown here is derived from an EMBL/GenBank/DDBJ whole genome shotgun (WGS) entry which is preliminary data.</text>
</comment>
<name>A0ABN0X5A6_9LACT</name>
<reference evidence="4 5" key="1">
    <citation type="journal article" date="2019" name="Int. J. Syst. Evol. Microbiol.">
        <title>The Global Catalogue of Microorganisms (GCM) 10K type strain sequencing project: providing services to taxonomists for standard genome sequencing and annotation.</title>
        <authorList>
            <consortium name="The Broad Institute Genomics Platform"/>
            <consortium name="The Broad Institute Genome Sequencing Center for Infectious Disease"/>
            <person name="Wu L."/>
            <person name="Ma J."/>
        </authorList>
    </citation>
    <scope>NUCLEOTIDE SEQUENCE [LARGE SCALE GENOMIC DNA]</scope>
    <source>
        <strain evidence="4 5">JCM 12662</strain>
    </source>
</reference>
<evidence type="ECO:0000313" key="5">
    <source>
        <dbReference type="Proteomes" id="UP001501166"/>
    </source>
</evidence>
<proteinExistence type="predicted"/>
<sequence length="214" mass="23861">MLLEDDRKDVVKYCNMMIESGLTKGTGGNISIYNRKKDLVAISPSGIEYNNMTPDDVVVVDLKGNVVEGKYKPSSELGMHLIFYNRREDIDALVHTHSVYAKTLSSLRITLPAVSYLIAYAGYDVRCAEYASFGTSELAENAYKGMLDRKAVLLANHGMLAGAKNIKNAFNIAEEIEFCAEVYYRAKSIGTPVILDKKEMSLMIDKFKTYGNKK</sequence>
<dbReference type="InterPro" id="IPR001303">
    <property type="entry name" value="Aldolase_II/adducin_N"/>
</dbReference>
<dbReference type="Pfam" id="PF00596">
    <property type="entry name" value="Aldolase_II"/>
    <property type="match status" value="1"/>
</dbReference>
<organism evidence="4 5">
    <name type="scientific">Alkalibacterium iburiense</name>
    <dbReference type="NCBI Taxonomy" id="290589"/>
    <lineage>
        <taxon>Bacteria</taxon>
        <taxon>Bacillati</taxon>
        <taxon>Bacillota</taxon>
        <taxon>Bacilli</taxon>
        <taxon>Lactobacillales</taxon>
        <taxon>Carnobacteriaceae</taxon>
        <taxon>Alkalibacterium</taxon>
    </lineage>
</organism>
<dbReference type="PANTHER" id="PTHR22789">
    <property type="entry name" value="FUCULOSE PHOSPHATE ALDOLASE"/>
    <property type="match status" value="1"/>
</dbReference>
<dbReference type="PANTHER" id="PTHR22789:SF0">
    <property type="entry name" value="3-OXO-TETRONATE 4-PHOSPHATE DECARBOXYLASE-RELATED"/>
    <property type="match status" value="1"/>
</dbReference>
<feature type="domain" description="Class II aldolase/adducin N-terminal" evidence="3">
    <location>
        <begin position="8"/>
        <end position="184"/>
    </location>
</feature>
<evidence type="ECO:0000256" key="1">
    <source>
        <dbReference type="ARBA" id="ARBA00022723"/>
    </source>
</evidence>
<dbReference type="SUPFAM" id="SSF53639">
    <property type="entry name" value="AraD/HMP-PK domain-like"/>
    <property type="match status" value="1"/>
</dbReference>
<dbReference type="Gene3D" id="3.40.225.10">
    <property type="entry name" value="Class II aldolase/adducin N-terminal domain"/>
    <property type="match status" value="1"/>
</dbReference>
<evidence type="ECO:0000313" key="4">
    <source>
        <dbReference type="EMBL" id="GAA0355390.1"/>
    </source>
</evidence>
<dbReference type="InterPro" id="IPR036409">
    <property type="entry name" value="Aldolase_II/adducin_N_sf"/>
</dbReference>
<keyword evidence="2" id="KW-0456">Lyase</keyword>
<dbReference type="RefSeq" id="WP_343753771.1">
    <property type="nucleotide sequence ID" value="NZ_BAAACW010000036.1"/>
</dbReference>
<evidence type="ECO:0000259" key="3">
    <source>
        <dbReference type="SMART" id="SM01007"/>
    </source>
</evidence>
<dbReference type="NCBIfam" id="NF005302">
    <property type="entry name" value="PRK06833.1"/>
    <property type="match status" value="1"/>
</dbReference>
<protein>
    <submittedName>
        <fullName evidence="4">L-fuculose-phosphate aldolase</fullName>
    </submittedName>
</protein>
<dbReference type="Proteomes" id="UP001501166">
    <property type="component" value="Unassembled WGS sequence"/>
</dbReference>
<keyword evidence="5" id="KW-1185">Reference proteome</keyword>
<dbReference type="InterPro" id="IPR050197">
    <property type="entry name" value="Aldolase_class_II_sugar_metab"/>
</dbReference>
<gene>
    <name evidence="4" type="ORF">GCM10008932_05490</name>
</gene>